<dbReference type="InterPro" id="IPR001314">
    <property type="entry name" value="Peptidase_S1A"/>
</dbReference>
<keyword evidence="7" id="KW-0325">Glycoprotein</keyword>
<evidence type="ECO:0000256" key="1">
    <source>
        <dbReference type="ARBA" id="ARBA00004239"/>
    </source>
</evidence>
<dbReference type="GO" id="GO:0005576">
    <property type="term" value="C:extracellular region"/>
    <property type="evidence" value="ECO:0007669"/>
    <property type="project" value="UniProtKB-SubCell"/>
</dbReference>
<comment type="caution">
    <text evidence="11">The sequence shown here is derived from an EMBL/GenBank/DDBJ whole genome shotgun (WGS) entry which is preliminary data.</text>
</comment>
<feature type="domain" description="Peptidase S1" evidence="10">
    <location>
        <begin position="18"/>
        <end position="270"/>
    </location>
</feature>
<dbReference type="InterPro" id="IPR043504">
    <property type="entry name" value="Peptidase_S1_PA_chymotrypsin"/>
</dbReference>
<gene>
    <name evidence="11" type="ORF">B5V51_9728</name>
</gene>
<evidence type="ECO:0000256" key="4">
    <source>
        <dbReference type="ARBA" id="ARBA00022801"/>
    </source>
</evidence>
<evidence type="ECO:0000256" key="2">
    <source>
        <dbReference type="ARBA" id="ARBA00022670"/>
    </source>
</evidence>
<reference evidence="11" key="1">
    <citation type="submission" date="2017-09" db="EMBL/GenBank/DDBJ databases">
        <title>Contemporary evolution of a Lepidopteran species, Heliothis virescens, in response to modern agricultural practices.</title>
        <authorList>
            <person name="Fritz M.L."/>
            <person name="Deyonke A.M."/>
            <person name="Papanicolaou A."/>
            <person name="Micinski S."/>
            <person name="Westbrook J."/>
            <person name="Gould F."/>
        </authorList>
    </citation>
    <scope>NUCLEOTIDE SEQUENCE [LARGE SCALE GENOMIC DNA]</scope>
    <source>
        <strain evidence="11">HvINT-</strain>
        <tissue evidence="11">Whole body</tissue>
    </source>
</reference>
<protein>
    <recommendedName>
        <fullName evidence="10">Peptidase S1 domain-containing protein</fullName>
    </recommendedName>
</protein>
<evidence type="ECO:0000256" key="5">
    <source>
        <dbReference type="ARBA" id="ARBA00022825"/>
    </source>
</evidence>
<dbReference type="PANTHER" id="PTHR24252:SF7">
    <property type="entry name" value="HYALIN"/>
    <property type="match status" value="1"/>
</dbReference>
<accession>A0A2A4IYR1</accession>
<dbReference type="PANTHER" id="PTHR24252">
    <property type="entry name" value="ACROSIN-RELATED"/>
    <property type="match status" value="1"/>
</dbReference>
<name>A0A2A4IYR1_HELVI</name>
<dbReference type="STRING" id="7102.A0A2A4IYR1"/>
<dbReference type="PROSITE" id="PS00134">
    <property type="entry name" value="TRYPSIN_HIS"/>
    <property type="match status" value="1"/>
</dbReference>
<organism evidence="11">
    <name type="scientific">Heliothis virescens</name>
    <name type="common">Tobacco budworm moth</name>
    <dbReference type="NCBI Taxonomy" id="7102"/>
    <lineage>
        <taxon>Eukaryota</taxon>
        <taxon>Metazoa</taxon>
        <taxon>Ecdysozoa</taxon>
        <taxon>Arthropoda</taxon>
        <taxon>Hexapoda</taxon>
        <taxon>Insecta</taxon>
        <taxon>Pterygota</taxon>
        <taxon>Neoptera</taxon>
        <taxon>Endopterygota</taxon>
        <taxon>Lepidoptera</taxon>
        <taxon>Glossata</taxon>
        <taxon>Ditrysia</taxon>
        <taxon>Noctuoidea</taxon>
        <taxon>Noctuidae</taxon>
        <taxon>Heliothinae</taxon>
        <taxon>Heliothis</taxon>
    </lineage>
</organism>
<dbReference type="EMBL" id="NWSH01004460">
    <property type="protein sequence ID" value="PCG65076.1"/>
    <property type="molecule type" value="Genomic_DNA"/>
</dbReference>
<dbReference type="PROSITE" id="PS00135">
    <property type="entry name" value="TRYPSIN_SER"/>
    <property type="match status" value="1"/>
</dbReference>
<keyword evidence="6" id="KW-1015">Disulfide bond</keyword>
<dbReference type="InterPro" id="IPR033116">
    <property type="entry name" value="TRYPSIN_SER"/>
</dbReference>
<dbReference type="EMBL" id="NWSH01004460">
    <property type="protein sequence ID" value="PCG65077.1"/>
    <property type="molecule type" value="Genomic_DNA"/>
</dbReference>
<dbReference type="GO" id="GO:0006508">
    <property type="term" value="P:proteolysis"/>
    <property type="evidence" value="ECO:0007669"/>
    <property type="project" value="UniProtKB-KW"/>
</dbReference>
<dbReference type="FunFam" id="2.40.10.10:FF:000028">
    <property type="entry name" value="Serine protease easter"/>
    <property type="match status" value="1"/>
</dbReference>
<evidence type="ECO:0000313" key="11">
    <source>
        <dbReference type="EMBL" id="PCG65077.1"/>
    </source>
</evidence>
<evidence type="ECO:0000256" key="7">
    <source>
        <dbReference type="ARBA" id="ARBA00023180"/>
    </source>
</evidence>
<dbReference type="PROSITE" id="PS50240">
    <property type="entry name" value="TRYPSIN_DOM"/>
    <property type="match status" value="1"/>
</dbReference>
<evidence type="ECO:0000256" key="8">
    <source>
        <dbReference type="ARBA" id="ARBA00024195"/>
    </source>
</evidence>
<keyword evidence="3" id="KW-0732">Signal</keyword>
<dbReference type="InterPro" id="IPR009003">
    <property type="entry name" value="Peptidase_S1_PA"/>
</dbReference>
<dbReference type="GO" id="GO:0004252">
    <property type="term" value="F:serine-type endopeptidase activity"/>
    <property type="evidence" value="ECO:0007669"/>
    <property type="project" value="InterPro"/>
</dbReference>
<dbReference type="InterPro" id="IPR001254">
    <property type="entry name" value="Trypsin_dom"/>
</dbReference>
<evidence type="ECO:0000259" key="10">
    <source>
        <dbReference type="PROSITE" id="PS50240"/>
    </source>
</evidence>
<dbReference type="SUPFAM" id="SSF50494">
    <property type="entry name" value="Trypsin-like serine proteases"/>
    <property type="match status" value="1"/>
</dbReference>
<keyword evidence="5 9" id="KW-0720">Serine protease</keyword>
<dbReference type="PRINTS" id="PR00722">
    <property type="entry name" value="CHYMOTRYPSIN"/>
</dbReference>
<evidence type="ECO:0000256" key="9">
    <source>
        <dbReference type="RuleBase" id="RU363034"/>
    </source>
</evidence>
<comment type="similarity">
    <text evidence="8">Belongs to the peptidase S1 family. CLIP subfamily.</text>
</comment>
<proteinExistence type="inferred from homology"/>
<sequence>MWAKLDALDCGDSAADRIIGGISAGLGQFPWIARLGYIEDDETDWMCGGALVTDRHVVTAAHCVQKSEYGPVLTTVRVGEHDTRTDPDCELTVCAPAVQDRGIKNVTSHTLFNKPAFHNDMAIIEMDKPVTLNDYVAPICLPRTAEQLANLRVGDLMTVAGWGKTNMTTEERAKVLQYVGIPIVPPAMCDSFGKGFKLAESEICAGADHNKDACGGDSGGPLMKVFDTPEGPKNYLVGVVSFGPTICGIKKPGVYSSVSHFLKWILDNLD</sequence>
<keyword evidence="4 9" id="KW-0378">Hydrolase</keyword>
<keyword evidence="2 9" id="KW-0645">Protease</keyword>
<dbReference type="FunFam" id="2.40.10.10:FF:000036">
    <property type="entry name" value="Trypsin beta"/>
    <property type="match status" value="1"/>
</dbReference>
<dbReference type="AlphaFoldDB" id="A0A2A4IYR1"/>
<dbReference type="CDD" id="cd00190">
    <property type="entry name" value="Tryp_SPc"/>
    <property type="match status" value="1"/>
</dbReference>
<evidence type="ECO:0000256" key="3">
    <source>
        <dbReference type="ARBA" id="ARBA00022729"/>
    </source>
</evidence>
<dbReference type="Pfam" id="PF00089">
    <property type="entry name" value="Trypsin"/>
    <property type="match status" value="1"/>
</dbReference>
<dbReference type="Gene3D" id="2.40.10.10">
    <property type="entry name" value="Trypsin-like serine proteases"/>
    <property type="match status" value="2"/>
</dbReference>
<dbReference type="SMART" id="SM00020">
    <property type="entry name" value="Tryp_SPc"/>
    <property type="match status" value="1"/>
</dbReference>
<evidence type="ECO:0000256" key="6">
    <source>
        <dbReference type="ARBA" id="ARBA00023157"/>
    </source>
</evidence>
<dbReference type="InterPro" id="IPR018114">
    <property type="entry name" value="TRYPSIN_HIS"/>
</dbReference>
<comment type="subcellular location">
    <subcellularLocation>
        <location evidence="1">Secreted</location>
        <location evidence="1">Extracellular space</location>
    </subcellularLocation>
</comment>